<dbReference type="PANTHER" id="PTHR30137">
    <property type="entry name" value="LUCIFERASE-LIKE MONOOXYGENASE"/>
    <property type="match status" value="1"/>
</dbReference>
<protein>
    <submittedName>
        <fullName evidence="6">LLM class flavin-dependent oxidoreductase</fullName>
    </submittedName>
</protein>
<evidence type="ECO:0000256" key="2">
    <source>
        <dbReference type="ARBA" id="ARBA00022630"/>
    </source>
</evidence>
<dbReference type="Gene3D" id="3.20.20.30">
    <property type="entry name" value="Luciferase-like domain"/>
    <property type="match status" value="1"/>
</dbReference>
<evidence type="ECO:0000259" key="5">
    <source>
        <dbReference type="Pfam" id="PF00296"/>
    </source>
</evidence>
<keyword evidence="3" id="KW-0560">Oxidoreductase</keyword>
<dbReference type="Proteomes" id="UP000550260">
    <property type="component" value="Unassembled WGS sequence"/>
</dbReference>
<dbReference type="PANTHER" id="PTHR30137:SF16">
    <property type="entry name" value="BLL0895 PROTEIN"/>
    <property type="match status" value="1"/>
</dbReference>
<evidence type="ECO:0000256" key="3">
    <source>
        <dbReference type="ARBA" id="ARBA00023002"/>
    </source>
</evidence>
<keyword evidence="2" id="KW-0285">Flavoprotein</keyword>
<dbReference type="SUPFAM" id="SSF51679">
    <property type="entry name" value="Bacterial luciferase-like"/>
    <property type="match status" value="1"/>
</dbReference>
<evidence type="ECO:0000313" key="7">
    <source>
        <dbReference type="Proteomes" id="UP000550260"/>
    </source>
</evidence>
<dbReference type="GO" id="GO:0016705">
    <property type="term" value="F:oxidoreductase activity, acting on paired donors, with incorporation or reduction of molecular oxygen"/>
    <property type="evidence" value="ECO:0007669"/>
    <property type="project" value="InterPro"/>
</dbReference>
<accession>A0A8E1W6F2</accession>
<organism evidence="6 7">
    <name type="scientific">Amycolatopsis echigonensis</name>
    <dbReference type="NCBI Taxonomy" id="2576905"/>
    <lineage>
        <taxon>Bacteria</taxon>
        <taxon>Bacillati</taxon>
        <taxon>Actinomycetota</taxon>
        <taxon>Actinomycetes</taxon>
        <taxon>Pseudonocardiales</taxon>
        <taxon>Pseudonocardiaceae</taxon>
        <taxon>Amycolatopsis</taxon>
    </lineage>
</organism>
<dbReference type="Pfam" id="PF00296">
    <property type="entry name" value="Bac_luciferase"/>
    <property type="match status" value="1"/>
</dbReference>
<feature type="domain" description="Luciferase-like" evidence="5">
    <location>
        <begin position="4"/>
        <end position="316"/>
    </location>
</feature>
<dbReference type="InterPro" id="IPR011251">
    <property type="entry name" value="Luciferase-like_dom"/>
</dbReference>
<evidence type="ECO:0000256" key="1">
    <source>
        <dbReference type="ARBA" id="ARBA00010426"/>
    </source>
</evidence>
<dbReference type="GO" id="GO:0004497">
    <property type="term" value="F:monooxygenase activity"/>
    <property type="evidence" value="ECO:0007669"/>
    <property type="project" value="UniProtKB-KW"/>
</dbReference>
<proteinExistence type="inferred from homology"/>
<dbReference type="InterPro" id="IPR050766">
    <property type="entry name" value="Bact_Lucif_Oxidored"/>
</dbReference>
<gene>
    <name evidence="6" type="ORF">H5411_35440</name>
</gene>
<dbReference type="InterPro" id="IPR036661">
    <property type="entry name" value="Luciferase-like_sf"/>
</dbReference>
<comment type="caution">
    <text evidence="6">The sequence shown here is derived from an EMBL/GenBank/DDBJ whole genome shotgun (WGS) entry which is preliminary data.</text>
</comment>
<sequence>MHAAVFQTPFMPPTRSAREVFKWAVDRATVADQVGCTEYWVGEHATQSWECIPNPEMVLSACALNTEKIILAPGAHLLPYHNPASLAIQIAWLTQVLEGRYILGVGAGAYPADGTLRGFTDLSKNHKMLSEAIELMERIWKGEPFHQEGEFFKAGFPEEDPSHPFRKMLPYGGKVRMGVTGLSANSPSIRFAGAHGYLPLSVYSGTAFVKNHWKVYSDAAAEAGRPAEREDHHVVRDVFVADTDAEAKRLAKEGGMGKAWAEYLLPVYKQFGIIDGLAEGTGVDSADIDLDFLAEHVWICGSPDTVVAKFEEFQETVGGFGTNMIYDYDYLDDPAPWNESLRLLAQEVAPRVKLPSAAQG</sequence>
<name>A0A8E1W6F2_9PSEU</name>
<dbReference type="RefSeq" id="WP_183126337.1">
    <property type="nucleotide sequence ID" value="NZ_JACJHR010000072.1"/>
</dbReference>
<comment type="similarity">
    <text evidence="1">Belongs to the bacterial luciferase oxidoreductase family.</text>
</comment>
<dbReference type="EMBL" id="JACJHR010000072">
    <property type="protein sequence ID" value="MBB2504425.1"/>
    <property type="molecule type" value="Genomic_DNA"/>
</dbReference>
<evidence type="ECO:0000313" key="6">
    <source>
        <dbReference type="EMBL" id="MBB2504425.1"/>
    </source>
</evidence>
<dbReference type="AlphaFoldDB" id="A0A8E1W6F2"/>
<dbReference type="GO" id="GO:0005829">
    <property type="term" value="C:cytosol"/>
    <property type="evidence" value="ECO:0007669"/>
    <property type="project" value="TreeGrafter"/>
</dbReference>
<keyword evidence="4" id="KW-0503">Monooxygenase</keyword>
<evidence type="ECO:0000256" key="4">
    <source>
        <dbReference type="ARBA" id="ARBA00023033"/>
    </source>
</evidence>
<reference evidence="6 7" key="1">
    <citation type="submission" date="2020-08" db="EMBL/GenBank/DDBJ databases">
        <title>Amycolatopsis echigonensis JCM 21831.</title>
        <authorList>
            <person name="Tedsree N."/>
            <person name="Kuncharoen N."/>
            <person name="Likhitwitayawuid K."/>
            <person name="Tanasupawat S."/>
        </authorList>
    </citation>
    <scope>NUCLEOTIDE SEQUENCE [LARGE SCALE GENOMIC DNA]</scope>
    <source>
        <strain evidence="6 7">JCM 21831</strain>
    </source>
</reference>